<keyword evidence="1" id="KW-1133">Transmembrane helix</keyword>
<dbReference type="Proteomes" id="UP000054937">
    <property type="component" value="Unassembled WGS sequence"/>
</dbReference>
<evidence type="ECO:0000313" key="2">
    <source>
        <dbReference type="EMBL" id="KRX04672.1"/>
    </source>
</evidence>
<gene>
    <name evidence="2" type="ORF">PPERSA_09464</name>
</gene>
<feature type="transmembrane region" description="Helical" evidence="1">
    <location>
        <begin position="67"/>
        <end position="93"/>
    </location>
</feature>
<dbReference type="EMBL" id="LDAU01000113">
    <property type="protein sequence ID" value="KRX04672.1"/>
    <property type="molecule type" value="Genomic_DNA"/>
</dbReference>
<evidence type="ECO:0008006" key="4">
    <source>
        <dbReference type="Google" id="ProtNLM"/>
    </source>
</evidence>
<reference evidence="2 3" key="1">
    <citation type="journal article" date="2015" name="Sci. Rep.">
        <title>Genome of the facultative scuticociliatosis pathogen Pseudocohnilembus persalinus provides insight into its virulence through horizontal gene transfer.</title>
        <authorList>
            <person name="Xiong J."/>
            <person name="Wang G."/>
            <person name="Cheng J."/>
            <person name="Tian M."/>
            <person name="Pan X."/>
            <person name="Warren A."/>
            <person name="Jiang C."/>
            <person name="Yuan D."/>
            <person name="Miao W."/>
        </authorList>
    </citation>
    <scope>NUCLEOTIDE SEQUENCE [LARGE SCALE GENOMIC DNA]</scope>
    <source>
        <strain evidence="2">36N120E</strain>
    </source>
</reference>
<evidence type="ECO:0000256" key="1">
    <source>
        <dbReference type="SAM" id="Phobius"/>
    </source>
</evidence>
<proteinExistence type="predicted"/>
<organism evidence="2 3">
    <name type="scientific">Pseudocohnilembus persalinus</name>
    <name type="common">Ciliate</name>
    <dbReference type="NCBI Taxonomy" id="266149"/>
    <lineage>
        <taxon>Eukaryota</taxon>
        <taxon>Sar</taxon>
        <taxon>Alveolata</taxon>
        <taxon>Ciliophora</taxon>
        <taxon>Intramacronucleata</taxon>
        <taxon>Oligohymenophorea</taxon>
        <taxon>Scuticociliatia</taxon>
        <taxon>Philasterida</taxon>
        <taxon>Pseudocohnilembidae</taxon>
        <taxon>Pseudocohnilembus</taxon>
    </lineage>
</organism>
<comment type="caution">
    <text evidence="2">The sequence shown here is derived from an EMBL/GenBank/DDBJ whole genome shotgun (WGS) entry which is preliminary data.</text>
</comment>
<sequence length="696" mass="82707">MQKSNSEWYDSQSNGIVQLLFVLSNTIIIFMVSNFFYQAFSYPYAQDIYIAKYGQSKFNAEFEQYKLFYFLVQGLLVLSFVNLLFTSFVCHSLYKNNNQNAREIIYIYGMILVFSVFAMMFYSEYLKYETKNNYFPSYLLDSDLIQGIQIVGFRMSYKMNQEFSEPNSCKQFYRWVPQDQLNYLGCQQKYLQHIGHQDQQTVLDCKSDEQKRRLSQQQENENCDLINNIVFPKIKPTLDSTNCISQNCKYDGIRLAILIKRGLVKLPFDTNMDNFKIYDQRALVQIFDQQEIISFFQINSIQDVEQNSYLIIEGQQQYLQDLFDQKLQFCLTSPLQSQIKVLQNQVNLQQSYDLNTNQLLQQSQQNMIGNQQVYNYLTDKSEGIKLQQGYKHNIYKNIKYLIFNTENGEQLMNTKTKLSVYQDTIECIEQTKTSPLYSQELQYTPQQKLNLYNLPLGYYTVFIEVPKFKTYCQQIEITPEFDEEIQLVPISPIEKQIIILQWQNKQLDLSLFSQSSDDCYNSYIDPYCDKQIFKEYKQYHGFQSIEITKQIKNNDYLIFVNRRLNNTQLQIQNDLEEKQFLEPNKPFIKSGAILYYYESNQKYPKNVLKMPLLNENLKQKFNYNAIKNSAQPNQPELYEPNLAWLSLCINQDQDNQTTQLVQEYWVKNSKKPFITKPEGDIYPSNIICQQIKYWNQ</sequence>
<evidence type="ECO:0000313" key="3">
    <source>
        <dbReference type="Proteomes" id="UP000054937"/>
    </source>
</evidence>
<protein>
    <recommendedName>
        <fullName evidence="4">Transmembrane protein</fullName>
    </recommendedName>
</protein>
<accession>A0A0V0QRM1</accession>
<keyword evidence="3" id="KW-1185">Reference proteome</keyword>
<feature type="transmembrane region" description="Helical" evidence="1">
    <location>
        <begin position="105"/>
        <end position="123"/>
    </location>
</feature>
<dbReference type="AlphaFoldDB" id="A0A0V0QRM1"/>
<name>A0A0V0QRM1_PSEPJ</name>
<dbReference type="InParanoid" id="A0A0V0QRM1"/>
<keyword evidence="1" id="KW-0472">Membrane</keyword>
<feature type="transmembrane region" description="Helical" evidence="1">
    <location>
        <begin position="16"/>
        <end position="37"/>
    </location>
</feature>
<keyword evidence="1" id="KW-0812">Transmembrane</keyword>